<gene>
    <name evidence="4" type="primary">arsC</name>
    <name evidence="4" type="ORF">KM029_04515</name>
</gene>
<organism evidence="4 5">
    <name type="scientific">Flammeovirga kamogawensis</name>
    <dbReference type="NCBI Taxonomy" id="373891"/>
    <lineage>
        <taxon>Bacteria</taxon>
        <taxon>Pseudomonadati</taxon>
        <taxon>Bacteroidota</taxon>
        <taxon>Cytophagia</taxon>
        <taxon>Cytophagales</taxon>
        <taxon>Flammeovirgaceae</taxon>
        <taxon>Flammeovirga</taxon>
    </lineage>
</organism>
<dbReference type="EMBL" id="CP076128">
    <property type="protein sequence ID" value="QWG08205.1"/>
    <property type="molecule type" value="Genomic_DNA"/>
</dbReference>
<dbReference type="PANTHER" id="PTHR30041:SF4">
    <property type="entry name" value="ARSENATE REDUCTASE"/>
    <property type="match status" value="1"/>
</dbReference>
<evidence type="ECO:0000313" key="5">
    <source>
        <dbReference type="Proteomes" id="UP000682802"/>
    </source>
</evidence>
<dbReference type="SUPFAM" id="SSF52833">
    <property type="entry name" value="Thioredoxin-like"/>
    <property type="match status" value="1"/>
</dbReference>
<name>A0ABX8GX84_9BACT</name>
<accession>A0ABX8GX84</accession>
<dbReference type="InterPro" id="IPR036249">
    <property type="entry name" value="Thioredoxin-like_sf"/>
</dbReference>
<dbReference type="RefSeq" id="WP_144075582.1">
    <property type="nucleotide sequence ID" value="NZ_CP076128.1"/>
</dbReference>
<evidence type="ECO:0000313" key="4">
    <source>
        <dbReference type="EMBL" id="QWG08205.1"/>
    </source>
</evidence>
<dbReference type="PROSITE" id="PS51353">
    <property type="entry name" value="ARSC"/>
    <property type="match status" value="1"/>
</dbReference>
<dbReference type="CDD" id="cd03034">
    <property type="entry name" value="ArsC_ArsC"/>
    <property type="match status" value="1"/>
</dbReference>
<dbReference type="PANTHER" id="PTHR30041">
    <property type="entry name" value="ARSENATE REDUCTASE"/>
    <property type="match status" value="1"/>
</dbReference>
<proteinExistence type="inferred from homology"/>
<evidence type="ECO:0000256" key="2">
    <source>
        <dbReference type="ARBA" id="ARBA00023002"/>
    </source>
</evidence>
<keyword evidence="2 4" id="KW-0560">Oxidoreductase</keyword>
<sequence length="112" mass="12910">MVTIWHNPRCSKSREALQLLNDNGDDVQIREYLKEHPSKDEIVALLSLLKIKPLDLIRKGEAIYKENFKGKDLSDDEYISAMVEYPKLIERPIVIKDNKAVIGRPPQLVLDL</sequence>
<dbReference type="Proteomes" id="UP000682802">
    <property type="component" value="Chromosome 1"/>
</dbReference>
<dbReference type="Gene3D" id="3.40.30.10">
    <property type="entry name" value="Glutaredoxin"/>
    <property type="match status" value="1"/>
</dbReference>
<evidence type="ECO:0000256" key="1">
    <source>
        <dbReference type="ARBA" id="ARBA00007198"/>
    </source>
</evidence>
<reference evidence="4 5" key="1">
    <citation type="submission" date="2021-05" db="EMBL/GenBank/DDBJ databases">
        <title>Comparative genomic studies on the polysaccharide-degrading batcterial strains of the Flammeovirga genus.</title>
        <authorList>
            <person name="Zewei F."/>
            <person name="Zheng Z."/>
            <person name="Yu L."/>
            <person name="Ruyue G."/>
            <person name="Yanhong M."/>
            <person name="Yuanyuan C."/>
            <person name="Jingyan G."/>
            <person name="Wenjun H."/>
        </authorList>
    </citation>
    <scope>NUCLEOTIDE SEQUENCE [LARGE SCALE GENOMIC DNA]</scope>
    <source>
        <strain evidence="4 5">YS10</strain>
    </source>
</reference>
<protein>
    <submittedName>
        <fullName evidence="4">Arsenate reductase (Glutaredoxin)</fullName>
        <ecNumber evidence="4">1.20.4.1</ecNumber>
    </submittedName>
</protein>
<dbReference type="Pfam" id="PF03960">
    <property type="entry name" value="ArsC"/>
    <property type="match status" value="1"/>
</dbReference>
<comment type="similarity">
    <text evidence="1 3">Belongs to the ArsC family.</text>
</comment>
<dbReference type="InterPro" id="IPR006659">
    <property type="entry name" value="Arsenate_reductase"/>
</dbReference>
<evidence type="ECO:0000256" key="3">
    <source>
        <dbReference type="PROSITE-ProRule" id="PRU01282"/>
    </source>
</evidence>
<keyword evidence="5" id="KW-1185">Reference proteome</keyword>
<dbReference type="InterPro" id="IPR006660">
    <property type="entry name" value="Arsenate_reductase-like"/>
</dbReference>
<dbReference type="GO" id="GO:0008794">
    <property type="term" value="F:arsenate reductase (glutaredoxin) activity"/>
    <property type="evidence" value="ECO:0007669"/>
    <property type="project" value="UniProtKB-EC"/>
</dbReference>
<dbReference type="NCBIfam" id="TIGR00014">
    <property type="entry name" value="arsC"/>
    <property type="match status" value="1"/>
</dbReference>
<dbReference type="EC" id="1.20.4.1" evidence="4"/>